<accession>A0ACC2K463</accession>
<sequence length="245" mass="27032">MAAKPIDLKLAVDKERNRVLFAECGNDFVDVLLSFLTMPIGTIIRLSGKESKIGSMSTLYESVEDLDVNLLQTAECKRMLLCPKSACEAQCKNLRVNIDDTESTKYYLCPSSYCRTGSPCLVSTASSAQCHCGLYMKKQMEFSKKPNVVANSRDGVFVKGSMRFVMTDDLQVFPVSTTATFALVKELGISDATVLEERNVNVGASEALALLKASLMSKTTLTDVFYHKKPKHLGRRSSKKVKTEV</sequence>
<dbReference type="Proteomes" id="UP001234297">
    <property type="component" value="Chromosome 12"/>
</dbReference>
<evidence type="ECO:0000313" key="2">
    <source>
        <dbReference type="Proteomes" id="UP001234297"/>
    </source>
</evidence>
<name>A0ACC2K463_PERAE</name>
<comment type="caution">
    <text evidence="1">The sequence shown here is derived from an EMBL/GenBank/DDBJ whole genome shotgun (WGS) entry which is preliminary data.</text>
</comment>
<keyword evidence="2" id="KW-1185">Reference proteome</keyword>
<reference evidence="1 2" key="1">
    <citation type="journal article" date="2022" name="Hortic Res">
        <title>A haplotype resolved chromosomal level avocado genome allows analysis of novel avocado genes.</title>
        <authorList>
            <person name="Nath O."/>
            <person name="Fletcher S.J."/>
            <person name="Hayward A."/>
            <person name="Shaw L.M."/>
            <person name="Masouleh A.K."/>
            <person name="Furtado A."/>
            <person name="Henry R.J."/>
            <person name="Mitter N."/>
        </authorList>
    </citation>
    <scope>NUCLEOTIDE SEQUENCE [LARGE SCALE GENOMIC DNA]</scope>
    <source>
        <strain evidence="2">cv. Hass</strain>
    </source>
</reference>
<gene>
    <name evidence="1" type="ORF">MRB53_035243</name>
</gene>
<proteinExistence type="predicted"/>
<dbReference type="EMBL" id="CM056820">
    <property type="protein sequence ID" value="KAJ8615871.1"/>
    <property type="molecule type" value="Genomic_DNA"/>
</dbReference>
<organism evidence="1 2">
    <name type="scientific">Persea americana</name>
    <name type="common">Avocado</name>
    <dbReference type="NCBI Taxonomy" id="3435"/>
    <lineage>
        <taxon>Eukaryota</taxon>
        <taxon>Viridiplantae</taxon>
        <taxon>Streptophyta</taxon>
        <taxon>Embryophyta</taxon>
        <taxon>Tracheophyta</taxon>
        <taxon>Spermatophyta</taxon>
        <taxon>Magnoliopsida</taxon>
        <taxon>Magnoliidae</taxon>
        <taxon>Laurales</taxon>
        <taxon>Lauraceae</taxon>
        <taxon>Persea</taxon>
    </lineage>
</organism>
<protein>
    <submittedName>
        <fullName evidence="1">Uncharacterized protein</fullName>
    </submittedName>
</protein>
<evidence type="ECO:0000313" key="1">
    <source>
        <dbReference type="EMBL" id="KAJ8615871.1"/>
    </source>
</evidence>